<feature type="compositionally biased region" description="Basic and acidic residues" evidence="1">
    <location>
        <begin position="61"/>
        <end position="74"/>
    </location>
</feature>
<dbReference type="AlphaFoldDB" id="A1DYG5"/>
<proteinExistence type="predicted"/>
<evidence type="ECO:0000256" key="1">
    <source>
        <dbReference type="SAM" id="MobiDB-lite"/>
    </source>
</evidence>
<reference evidence="2" key="1">
    <citation type="submission" date="2006-10" db="EMBL/GenBank/DDBJ databases">
        <title>Partial genomic DNA sequence of a pH-response regulator protein palF/RIM8 (HwPalFp) from the halophilic black yeast Hortaea werneckii.</title>
        <authorList>
            <person name="Lenassi M."/>
            <person name="Plemenitas A."/>
        </authorList>
    </citation>
    <scope>NUCLEOTIDE SEQUENCE</scope>
    <source>
        <strain evidence="2">MZKI B-736</strain>
    </source>
</reference>
<feature type="non-terminal residue" evidence="2">
    <location>
        <position position="1"/>
    </location>
</feature>
<sequence>DRLDASPPPGPSAPSYDEISGSGPSGSVANTHPLDASSRRHSTVPAYEPPEPRSSSQRTVRPGEDKLELERQRLQAEASAPPDDNDRAGPANNLPFGEPSAPSLEQANEGSPERSPPTPRIEDSTPVAAASTSNEPSTSSLERSDVSAHTHSDDTKGSNITTTSPPGQ</sequence>
<evidence type="ECO:0000313" key="2">
    <source>
        <dbReference type="EMBL" id="ABK90829.1"/>
    </source>
</evidence>
<accession>A1DYG5</accession>
<feature type="compositionally biased region" description="Polar residues" evidence="1">
    <location>
        <begin position="157"/>
        <end position="168"/>
    </location>
</feature>
<organism evidence="2">
    <name type="scientific">Hortaea werneckii</name>
    <name type="common">Black yeast</name>
    <name type="synonym">Cladosporium werneckii</name>
    <dbReference type="NCBI Taxonomy" id="91943"/>
    <lineage>
        <taxon>Eukaryota</taxon>
        <taxon>Fungi</taxon>
        <taxon>Dikarya</taxon>
        <taxon>Ascomycota</taxon>
        <taxon>Pezizomycotina</taxon>
        <taxon>Dothideomycetes</taxon>
        <taxon>Dothideomycetidae</taxon>
        <taxon>Mycosphaerellales</taxon>
        <taxon>Teratosphaeriaceae</taxon>
        <taxon>Hortaea</taxon>
    </lineage>
</organism>
<dbReference type="EMBL" id="EF068152">
    <property type="protein sequence ID" value="ABK90829.1"/>
    <property type="molecule type" value="Genomic_DNA"/>
</dbReference>
<feature type="compositionally biased region" description="Polar residues" evidence="1">
    <location>
        <begin position="130"/>
        <end position="141"/>
    </location>
</feature>
<feature type="compositionally biased region" description="Pro residues" evidence="1">
    <location>
        <begin position="1"/>
        <end position="12"/>
    </location>
</feature>
<feature type="compositionally biased region" description="Basic and acidic residues" evidence="1">
    <location>
        <begin position="142"/>
        <end position="156"/>
    </location>
</feature>
<name>A1DYG5_HORWE</name>
<feature type="region of interest" description="Disordered" evidence="1">
    <location>
        <begin position="1"/>
        <end position="168"/>
    </location>
</feature>
<protein>
    <submittedName>
        <fullName evidence="2">PH-response regulator protein palF/RIM8</fullName>
    </submittedName>
</protein>